<evidence type="ECO:0000256" key="1">
    <source>
        <dbReference type="ARBA" id="ARBA00004167"/>
    </source>
</evidence>
<evidence type="ECO:0000256" key="5">
    <source>
        <dbReference type="ARBA" id="ARBA00023136"/>
    </source>
</evidence>
<evidence type="ECO:0000256" key="2">
    <source>
        <dbReference type="ARBA" id="ARBA00006744"/>
    </source>
</evidence>
<evidence type="ECO:0000313" key="8">
    <source>
        <dbReference type="RefSeq" id="XP_017691019.1"/>
    </source>
</evidence>
<dbReference type="GO" id="GO:0019005">
    <property type="term" value="C:SCF ubiquitin ligase complex"/>
    <property type="evidence" value="ECO:0007669"/>
    <property type="project" value="TreeGrafter"/>
</dbReference>
<sequence length="406" mass="44380">MPRRAARKRLKFRADDVCSERVTVADYANSDPAVVKSGRVKKAVANAVQQEVKSLCGLEASCVPAEEVLSVSGESCDSSDEMDTKESINGRAASRKKKSKRHKESADGGGGEEYPIDIWLLLASYIRPEDIVRFSLICKKAWTVTCTAAFWTRLYRSSGAVTLQLRPGVSPSPQALQSGRVPATAPAPRVHGEAALPAGLRHPLAVPHVRALRLPRLQEPRDSRQYSQHFKKFQMSAFLVQKDCREQTRSNVGIQLQVQKAVPQIEEQVLQRSPAPHPVRGGAHEPGSGLLPAADHHLQLHLRANRHGHDVYLVHHQREHRHAAPPRAPRVPGHPRPQREEAPPGAGGAGGAGPRAQHQAPGLVAPTVPLLPESLVLSRGCRSWQVTGSGRPKRISRNQENPIFIS</sequence>
<organism evidence="7 8">
    <name type="scientific">Lepidothrix coronata</name>
    <name type="common">blue-crowned manakin</name>
    <dbReference type="NCBI Taxonomy" id="321398"/>
    <lineage>
        <taxon>Eukaryota</taxon>
        <taxon>Metazoa</taxon>
        <taxon>Chordata</taxon>
        <taxon>Craniata</taxon>
        <taxon>Vertebrata</taxon>
        <taxon>Euteleostomi</taxon>
        <taxon>Archelosauria</taxon>
        <taxon>Archosauria</taxon>
        <taxon>Dinosauria</taxon>
        <taxon>Saurischia</taxon>
        <taxon>Theropoda</taxon>
        <taxon>Coelurosauria</taxon>
        <taxon>Aves</taxon>
        <taxon>Neognathae</taxon>
        <taxon>Neoaves</taxon>
        <taxon>Telluraves</taxon>
        <taxon>Australaves</taxon>
        <taxon>Passeriformes</taxon>
        <taxon>Pipridae</taxon>
        <taxon>Lepidothrix</taxon>
    </lineage>
</organism>
<dbReference type="SUPFAM" id="SSF81383">
    <property type="entry name" value="F-box domain"/>
    <property type="match status" value="1"/>
</dbReference>
<dbReference type="RefSeq" id="XP_017691019.1">
    <property type="nucleotide sequence ID" value="XM_017835530.1"/>
</dbReference>
<dbReference type="InterPro" id="IPR036047">
    <property type="entry name" value="F-box-like_dom_sf"/>
</dbReference>
<name>A0A6J0IYB1_9PASS</name>
<feature type="region of interest" description="Disordered" evidence="6">
    <location>
        <begin position="316"/>
        <end position="360"/>
    </location>
</feature>
<feature type="region of interest" description="Disordered" evidence="6">
    <location>
        <begin position="383"/>
        <end position="406"/>
    </location>
</feature>
<feature type="compositionally biased region" description="Pro residues" evidence="6">
    <location>
        <begin position="326"/>
        <end position="335"/>
    </location>
</feature>
<comment type="similarity">
    <text evidence="2">Belongs to the TMEM183 family.</text>
</comment>
<keyword evidence="5" id="KW-0472">Membrane</keyword>
<evidence type="ECO:0000256" key="6">
    <source>
        <dbReference type="SAM" id="MobiDB-lite"/>
    </source>
</evidence>
<dbReference type="PANTHER" id="PTHR20988:SF2">
    <property type="entry name" value="TRANSMEMBRANE PROTEIN 183A-RELATED"/>
    <property type="match status" value="1"/>
</dbReference>
<evidence type="ECO:0000313" key="7">
    <source>
        <dbReference type="Proteomes" id="UP000504624"/>
    </source>
</evidence>
<accession>A0A6J0IYB1</accession>
<dbReference type="GO" id="GO:0031647">
    <property type="term" value="P:regulation of protein stability"/>
    <property type="evidence" value="ECO:0007669"/>
    <property type="project" value="TreeGrafter"/>
</dbReference>
<keyword evidence="7" id="KW-1185">Reference proteome</keyword>
<comment type="subcellular location">
    <subcellularLocation>
        <location evidence="1">Membrane</location>
        <topology evidence="1">Single-pass membrane protein</topology>
    </subcellularLocation>
</comment>
<dbReference type="PANTHER" id="PTHR20988">
    <property type="entry name" value="TRANSMEMBRANE PROTEIN 183A-RELATED"/>
    <property type="match status" value="1"/>
</dbReference>
<keyword evidence="4" id="KW-1133">Transmembrane helix</keyword>
<feature type="compositionally biased region" description="Basic residues" evidence="6">
    <location>
        <begin position="93"/>
        <end position="103"/>
    </location>
</feature>
<keyword evidence="3 8" id="KW-0812">Transmembrane</keyword>
<reference evidence="8" key="1">
    <citation type="submission" date="2025-08" db="UniProtKB">
        <authorList>
            <consortium name="RefSeq"/>
        </authorList>
    </citation>
    <scope>IDENTIFICATION</scope>
</reference>
<feature type="region of interest" description="Disordered" evidence="6">
    <location>
        <begin position="271"/>
        <end position="292"/>
    </location>
</feature>
<evidence type="ECO:0000256" key="3">
    <source>
        <dbReference type="ARBA" id="ARBA00022692"/>
    </source>
</evidence>
<dbReference type="InterPro" id="IPR026509">
    <property type="entry name" value="TMEM183"/>
</dbReference>
<dbReference type="GeneID" id="108507522"/>
<dbReference type="GO" id="GO:0016020">
    <property type="term" value="C:membrane"/>
    <property type="evidence" value="ECO:0007669"/>
    <property type="project" value="UniProtKB-SubCell"/>
</dbReference>
<dbReference type="Proteomes" id="UP000504624">
    <property type="component" value="Unplaced"/>
</dbReference>
<dbReference type="OrthoDB" id="5955317at2759"/>
<dbReference type="CTD" id="92703"/>
<dbReference type="AlphaFoldDB" id="A0A6J0IYB1"/>
<gene>
    <name evidence="8" type="primary">TMEM183A</name>
</gene>
<proteinExistence type="inferred from homology"/>
<evidence type="ECO:0000256" key="4">
    <source>
        <dbReference type="ARBA" id="ARBA00022989"/>
    </source>
</evidence>
<feature type="region of interest" description="Disordered" evidence="6">
    <location>
        <begin position="74"/>
        <end position="110"/>
    </location>
</feature>
<protein>
    <submittedName>
        <fullName evidence="8">Transmembrane protein 183A isoform X1</fullName>
    </submittedName>
</protein>